<sequence length="71" mass="6898">MPAKQSTRCLAPATPVFAGMPAPTGPAQAAHAQSSCTAGFGGSWRNPGNGWSFGGPGTGIGGNKGAPGWLS</sequence>
<organism evidence="2 3">
    <name type="scientific">Pseudomonas putida</name>
    <name type="common">Arthrobacter siderocapsulatus</name>
    <dbReference type="NCBI Taxonomy" id="303"/>
    <lineage>
        <taxon>Bacteria</taxon>
        <taxon>Pseudomonadati</taxon>
        <taxon>Pseudomonadota</taxon>
        <taxon>Gammaproteobacteria</taxon>
        <taxon>Pseudomonadales</taxon>
        <taxon>Pseudomonadaceae</taxon>
        <taxon>Pseudomonas</taxon>
    </lineage>
</organism>
<evidence type="ECO:0000313" key="2">
    <source>
        <dbReference type="EMBL" id="BAW25076.1"/>
    </source>
</evidence>
<protein>
    <submittedName>
        <fullName evidence="2">Uncharacterized protein</fullName>
    </submittedName>
</protein>
<proteinExistence type="predicted"/>
<dbReference type="Proteomes" id="UP000218731">
    <property type="component" value="Chromosome 1"/>
</dbReference>
<feature type="region of interest" description="Disordered" evidence="1">
    <location>
        <begin position="41"/>
        <end position="71"/>
    </location>
</feature>
<feature type="compositionally biased region" description="Gly residues" evidence="1">
    <location>
        <begin position="51"/>
        <end position="65"/>
    </location>
</feature>
<name>A0A1L7NHU8_PSEPU</name>
<accession>A0A1L7NHU8</accession>
<evidence type="ECO:0000313" key="3">
    <source>
        <dbReference type="Proteomes" id="UP000218731"/>
    </source>
</evidence>
<gene>
    <name evidence="2" type="ORF">KF715C_ch45030</name>
</gene>
<dbReference type="EMBL" id="AP015029">
    <property type="protein sequence ID" value="BAW25076.1"/>
    <property type="molecule type" value="Genomic_DNA"/>
</dbReference>
<evidence type="ECO:0000256" key="1">
    <source>
        <dbReference type="SAM" id="MobiDB-lite"/>
    </source>
</evidence>
<reference evidence="2 3" key="1">
    <citation type="submission" date="2015-11" db="EMBL/GenBank/DDBJ databases">
        <title>Complete genome sequencing of a biphenyl-degrading bacterium, Pseudomonas putida KF715 (=NBRC110667).</title>
        <authorList>
            <person name="Suenaga H."/>
            <person name="Fujihara N."/>
            <person name="Watanabe T."/>
            <person name="Hirose J."/>
            <person name="Kimura N."/>
            <person name="Yamazoe A."/>
            <person name="Hosoyama A."/>
            <person name="Shimodaira J."/>
            <person name="Furukawa K."/>
        </authorList>
    </citation>
    <scope>NUCLEOTIDE SEQUENCE [LARGE SCALE GENOMIC DNA]</scope>
    <source>
        <strain evidence="2 3">KF715</strain>
    </source>
</reference>
<dbReference type="AlphaFoldDB" id="A0A1L7NHU8"/>